<feature type="region of interest" description="Disordered" evidence="1">
    <location>
        <begin position="1"/>
        <end position="48"/>
    </location>
</feature>
<gene>
    <name evidence="2" type="ORF">KUF71_019168</name>
</gene>
<name>A0AAE1GTZ1_9NEOP</name>
<keyword evidence="2" id="KW-0418">Kinase</keyword>
<reference evidence="2" key="1">
    <citation type="submission" date="2021-07" db="EMBL/GenBank/DDBJ databases">
        <authorList>
            <person name="Catto M.A."/>
            <person name="Jacobson A."/>
            <person name="Kennedy G."/>
            <person name="Labadie P."/>
            <person name="Hunt B.G."/>
            <person name="Srinivasan R."/>
        </authorList>
    </citation>
    <scope>NUCLEOTIDE SEQUENCE</scope>
    <source>
        <strain evidence="2">PL_HMW_Pooled</strain>
        <tissue evidence="2">Head</tissue>
    </source>
</reference>
<evidence type="ECO:0000313" key="3">
    <source>
        <dbReference type="Proteomes" id="UP001219518"/>
    </source>
</evidence>
<feature type="compositionally biased region" description="Polar residues" evidence="1">
    <location>
        <begin position="19"/>
        <end position="28"/>
    </location>
</feature>
<sequence length="95" mass="10223">MAVNNPSAARPVPAVLSVPTPTSGSERQWASRLGQKDSIKMAPPCDQTGHVVSSARRVMRKLPAIVSNAQLPGRLTLNGLRMWSKAKPTSRSCFI</sequence>
<proteinExistence type="predicted"/>
<reference evidence="2" key="2">
    <citation type="journal article" date="2023" name="BMC Genomics">
        <title>Pest status, molecular evolution, and epigenetic factors derived from the genome assembly of Frankliniella fusca, a thysanopteran phytovirus vector.</title>
        <authorList>
            <person name="Catto M.A."/>
            <person name="Labadie P.E."/>
            <person name="Jacobson A.L."/>
            <person name="Kennedy G.G."/>
            <person name="Srinivasan R."/>
            <person name="Hunt B.G."/>
        </authorList>
    </citation>
    <scope>NUCLEOTIDE SEQUENCE</scope>
    <source>
        <strain evidence="2">PL_HMW_Pooled</strain>
    </source>
</reference>
<dbReference type="AlphaFoldDB" id="A0AAE1GTZ1"/>
<keyword evidence="2" id="KW-0808">Transferase</keyword>
<protein>
    <submittedName>
        <fullName evidence="2">Wee1-like protein kinase</fullName>
    </submittedName>
</protein>
<dbReference type="Proteomes" id="UP001219518">
    <property type="component" value="Unassembled WGS sequence"/>
</dbReference>
<dbReference type="GO" id="GO:0016301">
    <property type="term" value="F:kinase activity"/>
    <property type="evidence" value="ECO:0007669"/>
    <property type="project" value="UniProtKB-KW"/>
</dbReference>
<organism evidence="2 3">
    <name type="scientific">Frankliniella fusca</name>
    <dbReference type="NCBI Taxonomy" id="407009"/>
    <lineage>
        <taxon>Eukaryota</taxon>
        <taxon>Metazoa</taxon>
        <taxon>Ecdysozoa</taxon>
        <taxon>Arthropoda</taxon>
        <taxon>Hexapoda</taxon>
        <taxon>Insecta</taxon>
        <taxon>Pterygota</taxon>
        <taxon>Neoptera</taxon>
        <taxon>Paraneoptera</taxon>
        <taxon>Thysanoptera</taxon>
        <taxon>Terebrantia</taxon>
        <taxon>Thripoidea</taxon>
        <taxon>Thripidae</taxon>
        <taxon>Frankliniella</taxon>
    </lineage>
</organism>
<keyword evidence="3" id="KW-1185">Reference proteome</keyword>
<evidence type="ECO:0000256" key="1">
    <source>
        <dbReference type="SAM" id="MobiDB-lite"/>
    </source>
</evidence>
<accession>A0AAE1GTZ1</accession>
<evidence type="ECO:0000313" key="2">
    <source>
        <dbReference type="EMBL" id="KAK3908912.1"/>
    </source>
</evidence>
<dbReference type="EMBL" id="JAHWGI010000083">
    <property type="protein sequence ID" value="KAK3908912.1"/>
    <property type="molecule type" value="Genomic_DNA"/>
</dbReference>
<comment type="caution">
    <text evidence="2">The sequence shown here is derived from an EMBL/GenBank/DDBJ whole genome shotgun (WGS) entry which is preliminary data.</text>
</comment>